<evidence type="ECO:0000256" key="1">
    <source>
        <dbReference type="SAM" id="MobiDB-lite"/>
    </source>
</evidence>
<dbReference type="GO" id="GO:0005634">
    <property type="term" value="C:nucleus"/>
    <property type="evidence" value="ECO:0007669"/>
    <property type="project" value="TreeGrafter"/>
</dbReference>
<gene>
    <name evidence="3" type="ORF">B296_00027299</name>
</gene>
<organism evidence="3 4">
    <name type="scientific">Ensete ventricosum</name>
    <name type="common">Abyssinian banana</name>
    <name type="synonym">Musa ensete</name>
    <dbReference type="NCBI Taxonomy" id="4639"/>
    <lineage>
        <taxon>Eukaryota</taxon>
        <taxon>Viridiplantae</taxon>
        <taxon>Streptophyta</taxon>
        <taxon>Embryophyta</taxon>
        <taxon>Tracheophyta</taxon>
        <taxon>Spermatophyta</taxon>
        <taxon>Magnoliopsida</taxon>
        <taxon>Liliopsida</taxon>
        <taxon>Zingiberales</taxon>
        <taxon>Musaceae</taxon>
        <taxon>Ensete</taxon>
    </lineage>
</organism>
<feature type="domain" description="ULTRAPETALA1/2 SAND" evidence="2">
    <location>
        <begin position="265"/>
        <end position="316"/>
    </location>
</feature>
<reference evidence="3 4" key="1">
    <citation type="journal article" date="2014" name="Agronomy (Basel)">
        <title>A Draft Genome Sequence for Ensete ventricosum, the Drought-Tolerant Tree Against Hunger.</title>
        <authorList>
            <person name="Harrison J."/>
            <person name="Moore K.A."/>
            <person name="Paszkiewicz K."/>
            <person name="Jones T."/>
            <person name="Grant M."/>
            <person name="Ambacheew D."/>
            <person name="Muzemil S."/>
            <person name="Studholme D.J."/>
        </authorList>
    </citation>
    <scope>NUCLEOTIDE SEQUENCE [LARGE SCALE GENOMIC DNA]</scope>
</reference>
<dbReference type="AlphaFoldDB" id="A0A426ZPP6"/>
<protein>
    <recommendedName>
        <fullName evidence="2">ULTRAPETALA1/2 SAND domain-containing protein</fullName>
    </recommendedName>
</protein>
<comment type="caution">
    <text evidence="3">The sequence shown here is derived from an EMBL/GenBank/DDBJ whole genome shotgun (WGS) entry which is preliminary data.</text>
</comment>
<name>A0A426ZPP6_ENSVE</name>
<proteinExistence type="predicted"/>
<feature type="region of interest" description="Disordered" evidence="1">
    <location>
        <begin position="1"/>
        <end position="31"/>
    </location>
</feature>
<dbReference type="Pfam" id="PF23292">
    <property type="entry name" value="SAND_ULT1"/>
    <property type="match status" value="1"/>
</dbReference>
<feature type="compositionally biased region" description="Basic and acidic residues" evidence="1">
    <location>
        <begin position="13"/>
        <end position="31"/>
    </location>
</feature>
<evidence type="ECO:0000259" key="2">
    <source>
        <dbReference type="Pfam" id="PF23292"/>
    </source>
</evidence>
<sequence length="333" mass="36870">MGGVTQRGPSDAQVRENPELPSRESEVKSSGERKIEREFFAPLYLLPKRVFYTCGRGASQYTQPYFCRPSGYGRDVWRTCGCSNMGQGHDAPCYINGRGAKQCRTRSTPPRISDRLPTWSLGLTWITPKCCCGCPSGVSSDESDRPIEIVIPETTRGTNRPMLWTRTTEGVPIHVRGVRDAVSFDGSLWRLACCRAAVALRCRKVAPWRLKAVSVRLSPSSRGFSIKRGIFGERRVSLFDGGRDMASGQGKDVAFLFADEELSGMTGLKRGADFVEVMCGCTSHRYGDAVGRLRVFASGDLEINCECTPGCEEGELDHLMPRVLMLRKCCLED</sequence>
<dbReference type="Proteomes" id="UP000287651">
    <property type="component" value="Unassembled WGS sequence"/>
</dbReference>
<dbReference type="PANTHER" id="PTHR34053:SF1">
    <property type="entry name" value="PROTEIN ULTRAPETALA 1"/>
    <property type="match status" value="1"/>
</dbReference>
<dbReference type="GO" id="GO:0005829">
    <property type="term" value="C:cytosol"/>
    <property type="evidence" value="ECO:0007669"/>
    <property type="project" value="TreeGrafter"/>
</dbReference>
<dbReference type="InterPro" id="IPR057011">
    <property type="entry name" value="ULT1/2_SAND"/>
</dbReference>
<dbReference type="EMBL" id="AMZH03005614">
    <property type="protein sequence ID" value="RRT65959.1"/>
    <property type="molecule type" value="Genomic_DNA"/>
</dbReference>
<dbReference type="InterPro" id="IPR020533">
    <property type="entry name" value="Developmental_reg_ULTRAPETALA"/>
</dbReference>
<evidence type="ECO:0000313" key="4">
    <source>
        <dbReference type="Proteomes" id="UP000287651"/>
    </source>
</evidence>
<dbReference type="PANTHER" id="PTHR34053">
    <property type="entry name" value="PROTEIN ULTRAPETALA 1"/>
    <property type="match status" value="1"/>
</dbReference>
<evidence type="ECO:0000313" key="3">
    <source>
        <dbReference type="EMBL" id="RRT65959.1"/>
    </source>
</evidence>
<accession>A0A426ZPP6</accession>